<dbReference type="SUPFAM" id="SSF144000">
    <property type="entry name" value="Oxysterol-binding protein-like"/>
    <property type="match status" value="1"/>
</dbReference>
<evidence type="ECO:0000256" key="1">
    <source>
        <dbReference type="RuleBase" id="RU003844"/>
    </source>
</evidence>
<dbReference type="InterPro" id="IPR037239">
    <property type="entry name" value="OSBP_sf"/>
</dbReference>
<evidence type="ECO:0000313" key="2">
    <source>
        <dbReference type="EMBL" id="CAE0193187.1"/>
    </source>
</evidence>
<organism evidence="2">
    <name type="scientific">Chloropicon roscoffensis</name>
    <dbReference type="NCBI Taxonomy" id="1461544"/>
    <lineage>
        <taxon>Eukaryota</taxon>
        <taxon>Viridiplantae</taxon>
        <taxon>Chlorophyta</taxon>
        <taxon>Chloropicophyceae</taxon>
        <taxon>Chloropicales</taxon>
        <taxon>Chloropicaceae</taxon>
        <taxon>Chloropicon</taxon>
    </lineage>
</organism>
<dbReference type="PANTHER" id="PTHR10972:SF148">
    <property type="entry name" value="OXYSTEROL-BINDING PROTEIN 9"/>
    <property type="match status" value="1"/>
</dbReference>
<dbReference type="EMBL" id="HBHZ01008106">
    <property type="protein sequence ID" value="CAE0193187.1"/>
    <property type="molecule type" value="Transcribed_RNA"/>
</dbReference>
<protein>
    <submittedName>
        <fullName evidence="3">Oxysterol-binding protein</fullName>
    </submittedName>
</protein>
<keyword evidence="4" id="KW-1185">Reference proteome</keyword>
<name>A0A7S3CDH8_9CHLO</name>
<accession>A0A7S3CDH8</accession>
<sequence>MGDEEEERPSGSGGYRYNKPEERQLLERQKKVIWTWLKKVGRNLISEGVNLTKVSLPVELFESKSFLERVCDSWSYLDLLERAADSPDPVERMRCLIAFAVSGLSLQVNPNKPFNPILGETYQGEYGNGMRVFCEQVSHHPPVSCWEVVDPKERFRFTGTGHITATTRANSVRACQKGDSSVLFYSDGAVVSWNLPGLILKNVMFGERVLKYSGEMMFRDDKNGLECLVKVDPSEEKSMFSRMLSSKKKASITGALDEVFGEIKNEAGEVLDRCEGSWLSHLDWGLVKGEGERYWTRNRSSCVYPRPQTGSLDSDCSLRIDLRALRRAEVNPEDADLYSKCILEAQENKVKLEEIQRADAKLRKKGLAAIGE</sequence>
<comment type="similarity">
    <text evidence="1">Belongs to the OSBP family.</text>
</comment>
<dbReference type="GO" id="GO:0032934">
    <property type="term" value="F:sterol binding"/>
    <property type="evidence" value="ECO:0007669"/>
    <property type="project" value="TreeGrafter"/>
</dbReference>
<dbReference type="EMBL" id="CP151501">
    <property type="protein sequence ID" value="WZN59050.1"/>
    <property type="molecule type" value="Genomic_DNA"/>
</dbReference>
<dbReference type="AlphaFoldDB" id="A0A7S3CDH8"/>
<dbReference type="PANTHER" id="PTHR10972">
    <property type="entry name" value="OXYSTEROL-BINDING PROTEIN-RELATED"/>
    <property type="match status" value="1"/>
</dbReference>
<evidence type="ECO:0000313" key="4">
    <source>
        <dbReference type="Proteomes" id="UP001472866"/>
    </source>
</evidence>
<dbReference type="GO" id="GO:0005829">
    <property type="term" value="C:cytosol"/>
    <property type="evidence" value="ECO:0007669"/>
    <property type="project" value="TreeGrafter"/>
</dbReference>
<reference evidence="3 4" key="2">
    <citation type="submission" date="2024-03" db="EMBL/GenBank/DDBJ databases">
        <title>Complete genome sequence of the green alga Chloropicon roscoffensis RCC1871.</title>
        <authorList>
            <person name="Lemieux C."/>
            <person name="Pombert J.-F."/>
            <person name="Otis C."/>
            <person name="Turmel M."/>
        </authorList>
    </citation>
    <scope>NUCLEOTIDE SEQUENCE [LARGE SCALE GENOMIC DNA]</scope>
    <source>
        <strain evidence="3 4">RCC1871</strain>
    </source>
</reference>
<dbReference type="Proteomes" id="UP001472866">
    <property type="component" value="Chromosome 01"/>
</dbReference>
<dbReference type="InterPro" id="IPR018494">
    <property type="entry name" value="Oxysterol-bd_CS"/>
</dbReference>
<reference evidence="2" key="1">
    <citation type="submission" date="2021-01" db="EMBL/GenBank/DDBJ databases">
        <authorList>
            <person name="Corre E."/>
            <person name="Pelletier E."/>
            <person name="Niang G."/>
            <person name="Scheremetjew M."/>
            <person name="Finn R."/>
            <person name="Kale V."/>
            <person name="Holt S."/>
            <person name="Cochrane G."/>
            <person name="Meng A."/>
            <person name="Brown T."/>
            <person name="Cohen L."/>
        </authorList>
    </citation>
    <scope>NUCLEOTIDE SEQUENCE</scope>
    <source>
        <strain evidence="2">RCC1871</strain>
    </source>
</reference>
<dbReference type="Pfam" id="PF01237">
    <property type="entry name" value="Oxysterol_BP"/>
    <property type="match status" value="1"/>
</dbReference>
<dbReference type="InterPro" id="IPR000648">
    <property type="entry name" value="Oxysterol-bd"/>
</dbReference>
<dbReference type="GO" id="GO:0016020">
    <property type="term" value="C:membrane"/>
    <property type="evidence" value="ECO:0007669"/>
    <property type="project" value="TreeGrafter"/>
</dbReference>
<proteinExistence type="inferred from homology"/>
<dbReference type="Gene3D" id="2.40.160.120">
    <property type="match status" value="1"/>
</dbReference>
<dbReference type="PROSITE" id="PS01013">
    <property type="entry name" value="OSBP"/>
    <property type="match status" value="1"/>
</dbReference>
<evidence type="ECO:0000313" key="3">
    <source>
        <dbReference type="EMBL" id="WZN59050.1"/>
    </source>
</evidence>
<gene>
    <name evidence="2" type="ORF">CROS1456_LOCUS6277</name>
    <name evidence="3" type="ORF">HKI87_01g05750</name>
</gene>